<dbReference type="InterPro" id="IPR011990">
    <property type="entry name" value="TPR-like_helical_dom_sf"/>
</dbReference>
<feature type="repeat" description="TPR" evidence="3">
    <location>
        <begin position="5"/>
        <end position="38"/>
    </location>
</feature>
<dbReference type="Proteomes" id="UP000291116">
    <property type="component" value="Unassembled WGS sequence"/>
</dbReference>
<evidence type="ECO:0008006" key="7">
    <source>
        <dbReference type="Google" id="ProtNLM"/>
    </source>
</evidence>
<name>A0A448Z7T9_9STRA</name>
<gene>
    <name evidence="5" type="ORF">PSNMU_V1.4_AUG-EV-PASAV3_0048720</name>
</gene>
<dbReference type="OrthoDB" id="43002at2759"/>
<evidence type="ECO:0000256" key="3">
    <source>
        <dbReference type="PROSITE-ProRule" id="PRU00339"/>
    </source>
</evidence>
<dbReference type="Pfam" id="PF13424">
    <property type="entry name" value="TPR_12"/>
    <property type="match status" value="1"/>
</dbReference>
<dbReference type="AlphaFoldDB" id="A0A448Z7T9"/>
<organism evidence="5 6">
    <name type="scientific">Pseudo-nitzschia multistriata</name>
    <dbReference type="NCBI Taxonomy" id="183589"/>
    <lineage>
        <taxon>Eukaryota</taxon>
        <taxon>Sar</taxon>
        <taxon>Stramenopiles</taxon>
        <taxon>Ochrophyta</taxon>
        <taxon>Bacillariophyta</taxon>
        <taxon>Bacillariophyceae</taxon>
        <taxon>Bacillariophycidae</taxon>
        <taxon>Bacillariales</taxon>
        <taxon>Bacillariaceae</taxon>
        <taxon>Pseudo-nitzschia</taxon>
    </lineage>
</organism>
<keyword evidence="4" id="KW-0175">Coiled coil</keyword>
<dbReference type="PROSITE" id="PS50005">
    <property type="entry name" value="TPR"/>
    <property type="match status" value="1"/>
</dbReference>
<feature type="coiled-coil region" evidence="4">
    <location>
        <begin position="120"/>
        <end position="151"/>
    </location>
</feature>
<protein>
    <recommendedName>
        <fullName evidence="7">Kinesin light chain</fullName>
    </recommendedName>
</protein>
<evidence type="ECO:0000313" key="6">
    <source>
        <dbReference type="Proteomes" id="UP000291116"/>
    </source>
</evidence>
<dbReference type="Gene3D" id="1.25.40.10">
    <property type="entry name" value="Tetratricopeptide repeat domain"/>
    <property type="match status" value="1"/>
</dbReference>
<dbReference type="InterPro" id="IPR019734">
    <property type="entry name" value="TPR_rpt"/>
</dbReference>
<keyword evidence="1" id="KW-0677">Repeat</keyword>
<evidence type="ECO:0000256" key="1">
    <source>
        <dbReference type="ARBA" id="ARBA00022737"/>
    </source>
</evidence>
<evidence type="ECO:0000256" key="4">
    <source>
        <dbReference type="SAM" id="Coils"/>
    </source>
</evidence>
<proteinExistence type="predicted"/>
<evidence type="ECO:0000313" key="5">
    <source>
        <dbReference type="EMBL" id="VEU38061.1"/>
    </source>
</evidence>
<dbReference type="SMART" id="SM00028">
    <property type="entry name" value="TPR"/>
    <property type="match status" value="2"/>
</dbReference>
<keyword evidence="6" id="KW-1185">Reference proteome</keyword>
<sequence length="183" mass="20761">MAQLTETLCNIGSIQNKRKNFSGAIESFREALYLQRGILGHDHPKVIATLDNLAYSFSKSKSYNQALICYREMLSAEISRYGSFTLECCDTLAKQVLILGKLKKVDDALQVVNKYLESIQAKSEQEVSAANDEVAEEVNQMLLDLKTAKKKSSKPKTRRRERSLDCFDRILFEKGKDKRASEL</sequence>
<dbReference type="EMBL" id="CAACVS010000152">
    <property type="protein sequence ID" value="VEU38061.1"/>
    <property type="molecule type" value="Genomic_DNA"/>
</dbReference>
<dbReference type="SUPFAM" id="SSF48452">
    <property type="entry name" value="TPR-like"/>
    <property type="match status" value="1"/>
</dbReference>
<keyword evidence="2 3" id="KW-0802">TPR repeat</keyword>
<reference evidence="5 6" key="1">
    <citation type="submission" date="2019-01" db="EMBL/GenBank/DDBJ databases">
        <authorList>
            <person name="Ferrante I. M."/>
        </authorList>
    </citation>
    <scope>NUCLEOTIDE SEQUENCE [LARGE SCALE GENOMIC DNA]</scope>
    <source>
        <strain evidence="5 6">B856</strain>
    </source>
</reference>
<accession>A0A448Z7T9</accession>
<dbReference type="PANTHER" id="PTHR45641">
    <property type="entry name" value="TETRATRICOPEPTIDE REPEAT PROTEIN (AFU_ORTHOLOGUE AFUA_6G03870)"/>
    <property type="match status" value="1"/>
</dbReference>
<dbReference type="PANTHER" id="PTHR45641:SF19">
    <property type="entry name" value="NEPHROCYSTIN-3"/>
    <property type="match status" value="1"/>
</dbReference>
<evidence type="ECO:0000256" key="2">
    <source>
        <dbReference type="ARBA" id="ARBA00022803"/>
    </source>
</evidence>